<dbReference type="SUPFAM" id="SSF52540">
    <property type="entry name" value="P-loop containing nucleoside triphosphate hydrolases"/>
    <property type="match status" value="1"/>
</dbReference>
<protein>
    <recommendedName>
        <fullName evidence="3">ATP-dependent DNA helicase</fullName>
    </recommendedName>
</protein>
<dbReference type="PANTHER" id="PTHR10492:SF57">
    <property type="entry name" value="ATP-DEPENDENT DNA HELICASE"/>
    <property type="match status" value="1"/>
</dbReference>
<evidence type="ECO:0008006" key="3">
    <source>
        <dbReference type="Google" id="ProtNLM"/>
    </source>
</evidence>
<dbReference type="Proteomes" id="UP000499080">
    <property type="component" value="Unassembled WGS sequence"/>
</dbReference>
<name>A0A4Y2LYG4_ARAVE</name>
<sequence>MLLRNLDSPKLCNGTRLCVSKLTDNVIQTTILTGNIKGDSVFILYIPLIPSDMPFEFKHLHFPVRLAFAIAINKAQEKYLKVAGINLETPCFSHCQLYVLCSRVGTPRNIYMCAPNGDTKNVVYLRKL</sequence>
<keyword evidence="2" id="KW-1185">Reference proteome</keyword>
<comment type="caution">
    <text evidence="1">The sequence shown here is derived from an EMBL/GenBank/DDBJ whole genome shotgun (WGS) entry which is preliminary data.</text>
</comment>
<organism evidence="1 2">
    <name type="scientific">Araneus ventricosus</name>
    <name type="common">Orbweaver spider</name>
    <name type="synonym">Epeira ventricosa</name>
    <dbReference type="NCBI Taxonomy" id="182803"/>
    <lineage>
        <taxon>Eukaryota</taxon>
        <taxon>Metazoa</taxon>
        <taxon>Ecdysozoa</taxon>
        <taxon>Arthropoda</taxon>
        <taxon>Chelicerata</taxon>
        <taxon>Arachnida</taxon>
        <taxon>Araneae</taxon>
        <taxon>Araneomorphae</taxon>
        <taxon>Entelegynae</taxon>
        <taxon>Araneoidea</taxon>
        <taxon>Araneidae</taxon>
        <taxon>Araneus</taxon>
    </lineage>
</organism>
<reference evidence="1 2" key="1">
    <citation type="journal article" date="2019" name="Sci. Rep.">
        <title>Orb-weaving spider Araneus ventricosus genome elucidates the spidroin gene catalogue.</title>
        <authorList>
            <person name="Kono N."/>
            <person name="Nakamura H."/>
            <person name="Ohtoshi R."/>
            <person name="Moran D.A.P."/>
            <person name="Shinohara A."/>
            <person name="Yoshida Y."/>
            <person name="Fujiwara M."/>
            <person name="Mori M."/>
            <person name="Tomita M."/>
            <person name="Arakawa K."/>
        </authorList>
    </citation>
    <scope>NUCLEOTIDE SEQUENCE [LARGE SCALE GENOMIC DNA]</scope>
</reference>
<evidence type="ECO:0000313" key="2">
    <source>
        <dbReference type="Proteomes" id="UP000499080"/>
    </source>
</evidence>
<dbReference type="OrthoDB" id="6428367at2759"/>
<proteinExistence type="predicted"/>
<dbReference type="AlphaFoldDB" id="A0A4Y2LYG4"/>
<gene>
    <name evidence="1" type="ORF">AVEN_262557_1</name>
</gene>
<accession>A0A4Y2LYG4</accession>
<evidence type="ECO:0000313" key="1">
    <source>
        <dbReference type="EMBL" id="GBN18467.1"/>
    </source>
</evidence>
<dbReference type="InterPro" id="IPR027417">
    <property type="entry name" value="P-loop_NTPase"/>
</dbReference>
<dbReference type="PANTHER" id="PTHR10492">
    <property type="match status" value="1"/>
</dbReference>
<dbReference type="EMBL" id="BGPR01120366">
    <property type="protein sequence ID" value="GBN18467.1"/>
    <property type="molecule type" value="Genomic_DNA"/>
</dbReference>